<dbReference type="Gene3D" id="1.20.1250.20">
    <property type="entry name" value="MFS general substrate transporter like domains"/>
    <property type="match status" value="1"/>
</dbReference>
<comment type="subcellular location">
    <subcellularLocation>
        <location evidence="1">Membrane</location>
        <topology evidence="1">Multi-pass membrane protein</topology>
    </subcellularLocation>
</comment>
<evidence type="ECO:0000256" key="3">
    <source>
        <dbReference type="ARBA" id="ARBA00022692"/>
    </source>
</evidence>
<dbReference type="SUPFAM" id="SSF103473">
    <property type="entry name" value="MFS general substrate transporter"/>
    <property type="match status" value="1"/>
</dbReference>
<evidence type="ECO:0000256" key="4">
    <source>
        <dbReference type="ARBA" id="ARBA00022989"/>
    </source>
</evidence>
<evidence type="ECO:0000313" key="8">
    <source>
        <dbReference type="EMBL" id="CAF4072966.1"/>
    </source>
</evidence>
<dbReference type="PANTHER" id="PTHR19444:SF13">
    <property type="entry name" value="PROTEIN UNC-93 HOMOLOG A"/>
    <property type="match status" value="1"/>
</dbReference>
<evidence type="ECO:0008006" key="10">
    <source>
        <dbReference type="Google" id="ProtNLM"/>
    </source>
</evidence>
<protein>
    <recommendedName>
        <fullName evidence="10">UNC93-like protein</fullName>
    </recommendedName>
</protein>
<dbReference type="InterPro" id="IPR036259">
    <property type="entry name" value="MFS_trans_sf"/>
</dbReference>
<dbReference type="EMBL" id="CAJOBD010006880">
    <property type="protein sequence ID" value="CAF4072966.1"/>
    <property type="molecule type" value="Genomic_DNA"/>
</dbReference>
<dbReference type="Pfam" id="PF05978">
    <property type="entry name" value="UNC-93"/>
    <property type="match status" value="1"/>
</dbReference>
<organism evidence="7 9">
    <name type="scientific">Rotaria sordida</name>
    <dbReference type="NCBI Taxonomy" id="392033"/>
    <lineage>
        <taxon>Eukaryota</taxon>
        <taxon>Metazoa</taxon>
        <taxon>Spiralia</taxon>
        <taxon>Gnathifera</taxon>
        <taxon>Rotifera</taxon>
        <taxon>Eurotatoria</taxon>
        <taxon>Bdelloidea</taxon>
        <taxon>Philodinida</taxon>
        <taxon>Philodinidae</taxon>
        <taxon>Rotaria</taxon>
    </lineage>
</organism>
<accession>A0A815N9X3</accession>
<gene>
    <name evidence="8" type="ORF">JBS370_LOCUS30263</name>
    <name evidence="7" type="ORF">ZHD862_LOCUS34382</name>
</gene>
<evidence type="ECO:0000256" key="5">
    <source>
        <dbReference type="ARBA" id="ARBA00023136"/>
    </source>
</evidence>
<sequence length="260" mass="29287">MHSLTAQQWTVSPLWIKSVDMYNESALNFNAVTNLQSSIHLDNKVGYYSLAIISGCTAFSCLFFTNPLIFLCGYKWTIVLAQVGFLFYIAANIYPKVWLMYPASVVCGLFKAGFWTALSAYVSDLSIGKATGPVADAAINKYFGIFFSTFQSGQIWGNLVSYIVLRYSNNNNYNNTLSMMIDNSSQLQRGAHFLENEQKETNRSTVIASSTAYILYGIFIGIIIISIILVILMLDQKRKWKKATIKDLIIDSRHFVVETF</sequence>
<proteinExistence type="inferred from homology"/>
<keyword evidence="5 6" id="KW-0472">Membrane</keyword>
<evidence type="ECO:0000256" key="6">
    <source>
        <dbReference type="SAM" id="Phobius"/>
    </source>
</evidence>
<reference evidence="7" key="1">
    <citation type="submission" date="2021-02" db="EMBL/GenBank/DDBJ databases">
        <authorList>
            <person name="Nowell W R."/>
        </authorList>
    </citation>
    <scope>NUCLEOTIDE SEQUENCE</scope>
</reference>
<evidence type="ECO:0000313" key="9">
    <source>
        <dbReference type="Proteomes" id="UP000663864"/>
    </source>
</evidence>
<comment type="similarity">
    <text evidence="2">Belongs to the unc-93 family.</text>
</comment>
<dbReference type="Proteomes" id="UP000663864">
    <property type="component" value="Unassembled WGS sequence"/>
</dbReference>
<dbReference type="PANTHER" id="PTHR19444">
    <property type="entry name" value="UNC-93 RELATED"/>
    <property type="match status" value="1"/>
</dbReference>
<keyword evidence="3 6" id="KW-0812">Transmembrane</keyword>
<comment type="caution">
    <text evidence="7">The sequence shown here is derived from an EMBL/GenBank/DDBJ whole genome shotgun (WGS) entry which is preliminary data.</text>
</comment>
<feature type="transmembrane region" description="Helical" evidence="6">
    <location>
        <begin position="142"/>
        <end position="165"/>
    </location>
</feature>
<dbReference type="InterPro" id="IPR010291">
    <property type="entry name" value="Ion_channel_UNC-93"/>
</dbReference>
<feature type="transmembrane region" description="Helical" evidence="6">
    <location>
        <begin position="45"/>
        <end position="64"/>
    </location>
</feature>
<evidence type="ECO:0000256" key="2">
    <source>
        <dbReference type="ARBA" id="ARBA00009172"/>
    </source>
</evidence>
<dbReference type="Proteomes" id="UP000663836">
    <property type="component" value="Unassembled WGS sequence"/>
</dbReference>
<feature type="transmembrane region" description="Helical" evidence="6">
    <location>
        <begin position="213"/>
        <end position="234"/>
    </location>
</feature>
<dbReference type="GO" id="GO:0016020">
    <property type="term" value="C:membrane"/>
    <property type="evidence" value="ECO:0007669"/>
    <property type="project" value="UniProtKB-SubCell"/>
</dbReference>
<dbReference type="EMBL" id="CAJNOT010004406">
    <property type="protein sequence ID" value="CAF1431117.1"/>
    <property type="molecule type" value="Genomic_DNA"/>
</dbReference>
<dbReference type="AlphaFoldDB" id="A0A815N9X3"/>
<feature type="transmembrane region" description="Helical" evidence="6">
    <location>
        <begin position="76"/>
        <end position="94"/>
    </location>
</feature>
<feature type="transmembrane region" description="Helical" evidence="6">
    <location>
        <begin position="100"/>
        <end position="122"/>
    </location>
</feature>
<dbReference type="InterPro" id="IPR051951">
    <property type="entry name" value="UNC-93_regulatory"/>
</dbReference>
<keyword evidence="4 6" id="KW-1133">Transmembrane helix</keyword>
<name>A0A815N9X3_9BILA</name>
<evidence type="ECO:0000256" key="1">
    <source>
        <dbReference type="ARBA" id="ARBA00004141"/>
    </source>
</evidence>
<evidence type="ECO:0000313" key="7">
    <source>
        <dbReference type="EMBL" id="CAF1431117.1"/>
    </source>
</evidence>